<feature type="region of interest" description="Disordered" evidence="4">
    <location>
        <begin position="387"/>
        <end position="545"/>
    </location>
</feature>
<comment type="similarity">
    <text evidence="1">Belongs to the IUNH family.</text>
</comment>
<evidence type="ECO:0000256" key="1">
    <source>
        <dbReference type="ARBA" id="ARBA00009176"/>
    </source>
</evidence>
<dbReference type="PANTHER" id="PTHR12304:SF4">
    <property type="entry name" value="URIDINE NUCLEOSIDASE"/>
    <property type="match status" value="1"/>
</dbReference>
<dbReference type="GO" id="GO:0008477">
    <property type="term" value="F:purine nucleosidase activity"/>
    <property type="evidence" value="ECO:0007669"/>
    <property type="project" value="TreeGrafter"/>
</dbReference>
<dbReference type="InterPro" id="IPR001910">
    <property type="entry name" value="Inosine/uridine_hydrolase_dom"/>
</dbReference>
<name>A0AAV9JT11_9PEZI</name>
<feature type="domain" description="Inosine/uridine-preferring nucleoside hydrolase" evidence="5">
    <location>
        <begin position="15"/>
        <end position="346"/>
    </location>
</feature>
<evidence type="ECO:0000313" key="6">
    <source>
        <dbReference type="EMBL" id="KAK4548642.1"/>
    </source>
</evidence>
<gene>
    <name evidence="6" type="ORF">LTR36_009553</name>
</gene>
<dbReference type="CDD" id="cd02651">
    <property type="entry name" value="nuc_hydro_IU_UC_XIUA"/>
    <property type="match status" value="1"/>
</dbReference>
<dbReference type="GO" id="GO:0006152">
    <property type="term" value="P:purine nucleoside catabolic process"/>
    <property type="evidence" value="ECO:0007669"/>
    <property type="project" value="TreeGrafter"/>
</dbReference>
<evidence type="ECO:0000256" key="4">
    <source>
        <dbReference type="SAM" id="MobiDB-lite"/>
    </source>
</evidence>
<evidence type="ECO:0000256" key="3">
    <source>
        <dbReference type="ARBA" id="ARBA00023295"/>
    </source>
</evidence>
<organism evidence="6 7">
    <name type="scientific">Oleoguttula mirabilis</name>
    <dbReference type="NCBI Taxonomy" id="1507867"/>
    <lineage>
        <taxon>Eukaryota</taxon>
        <taxon>Fungi</taxon>
        <taxon>Dikarya</taxon>
        <taxon>Ascomycota</taxon>
        <taxon>Pezizomycotina</taxon>
        <taxon>Dothideomycetes</taxon>
        <taxon>Dothideomycetidae</taxon>
        <taxon>Mycosphaerellales</taxon>
        <taxon>Teratosphaeriaceae</taxon>
        <taxon>Oleoguttula</taxon>
    </lineage>
</organism>
<dbReference type="Proteomes" id="UP001324427">
    <property type="component" value="Unassembled WGS sequence"/>
</dbReference>
<dbReference type="PANTHER" id="PTHR12304">
    <property type="entry name" value="INOSINE-URIDINE PREFERRING NUCLEOSIDE HYDROLASE"/>
    <property type="match status" value="1"/>
</dbReference>
<dbReference type="InterPro" id="IPR036452">
    <property type="entry name" value="Ribo_hydro-like"/>
</dbReference>
<dbReference type="Gene3D" id="3.90.245.10">
    <property type="entry name" value="Ribonucleoside hydrolase-like"/>
    <property type="match status" value="1"/>
</dbReference>
<comment type="caution">
    <text evidence="6">The sequence shown here is derived from an EMBL/GenBank/DDBJ whole genome shotgun (WGS) entry which is preliminary data.</text>
</comment>
<accession>A0AAV9JT11</accession>
<evidence type="ECO:0000256" key="2">
    <source>
        <dbReference type="ARBA" id="ARBA00022801"/>
    </source>
</evidence>
<keyword evidence="2" id="KW-0378">Hydrolase</keyword>
<dbReference type="GO" id="GO:0005829">
    <property type="term" value="C:cytosol"/>
    <property type="evidence" value="ECO:0007669"/>
    <property type="project" value="TreeGrafter"/>
</dbReference>
<reference evidence="6 7" key="1">
    <citation type="submission" date="2021-11" db="EMBL/GenBank/DDBJ databases">
        <title>Black yeast isolated from Biological Soil Crust.</title>
        <authorList>
            <person name="Kurbessoian T."/>
        </authorList>
    </citation>
    <scope>NUCLEOTIDE SEQUENCE [LARGE SCALE GENOMIC DNA]</scope>
    <source>
        <strain evidence="6 7">CCFEE 5522</strain>
    </source>
</reference>
<dbReference type="SUPFAM" id="SSF53590">
    <property type="entry name" value="Nucleoside hydrolase"/>
    <property type="match status" value="1"/>
</dbReference>
<dbReference type="InterPro" id="IPR023186">
    <property type="entry name" value="IUNH"/>
</dbReference>
<dbReference type="EMBL" id="JAVFHQ010000007">
    <property type="protein sequence ID" value="KAK4548642.1"/>
    <property type="molecule type" value="Genomic_DNA"/>
</dbReference>
<keyword evidence="7" id="KW-1185">Reference proteome</keyword>
<sequence length="545" mass="57593">MSPPAIAETPGPTAIWLDCDTGHDDAFAILLAARNPDVRLLGISTVYGNASLDHTTYNTRAILEAIARTDVPVYAGSSRPFSREPCYAPGIHGQSGLDGTACLPEPTVPAKDDACAVEAMYRALSAQPEGKAWLVATGALTNIAKLFMQSPGLADHIAGLSIMGGAVGDKFTSAPMGKLKGEGERFGNHTPYAEFNIYCDPEAAEALFANPRLAKKTTLIPLDLTHQFLATNEVQIGLLGFAGKMRGMPTMESVSITRRLFFEIVTFFARTYSDVFGLTAGPPTHDPLAVAVVFRPELFHFNAQGVGAGSSDGQKAQRRERFEVQVVTDGEHGTANSESTSQCGRTLVKLLPPGSEGITIPRGLEAKDLWGMIEACLSHTERAITKAASESSRSDAARDSTSAVNLTQKQLEQEGEGGGGMSDLARFARDMSSSRQSPPSPPSPSNHGGASKRKRGGSGGSAGQPYRDMASLVHGPNTTLSEFEMEAGTFPDIKGQEADNGGAFLSTNKEESLGQSPVEPTKRKKGHQLDADPNDMGSGGAKRNG</sequence>
<keyword evidence="3" id="KW-0326">Glycosidase</keyword>
<evidence type="ECO:0000259" key="5">
    <source>
        <dbReference type="Pfam" id="PF01156"/>
    </source>
</evidence>
<dbReference type="Pfam" id="PF01156">
    <property type="entry name" value="IU_nuc_hydro"/>
    <property type="match status" value="1"/>
</dbReference>
<protein>
    <recommendedName>
        <fullName evidence="5">Inosine/uridine-preferring nucleoside hydrolase domain-containing protein</fullName>
    </recommendedName>
</protein>
<evidence type="ECO:0000313" key="7">
    <source>
        <dbReference type="Proteomes" id="UP001324427"/>
    </source>
</evidence>
<proteinExistence type="inferred from homology"/>
<dbReference type="AlphaFoldDB" id="A0AAV9JT11"/>